<keyword evidence="2" id="KW-0812">Transmembrane</keyword>
<feature type="region of interest" description="Disordered" evidence="1">
    <location>
        <begin position="80"/>
        <end position="108"/>
    </location>
</feature>
<organism evidence="3 4">
    <name type="scientific">Mycobacterium intracellulare 1956</name>
    <dbReference type="NCBI Taxonomy" id="1299331"/>
    <lineage>
        <taxon>Bacteria</taxon>
        <taxon>Bacillati</taxon>
        <taxon>Actinomycetota</taxon>
        <taxon>Actinomycetes</taxon>
        <taxon>Mycobacteriales</taxon>
        <taxon>Mycobacteriaceae</taxon>
        <taxon>Mycobacterium</taxon>
        <taxon>Mycobacterium avium complex (MAC)</taxon>
    </lineage>
</organism>
<dbReference type="EC" id="1.6.99.5" evidence="3"/>
<sequence length="108" mass="11809">MGLGWKLLIPASLVWVLIAAVVRTLRNQGYQHWTPVLVVSSIVFATVLVMLLRKPFSAPGIRALERQLRRQAKKLPAASISTPVFPTPPLPAKEMKSLAAASKEEARG</sequence>
<dbReference type="Proteomes" id="UP000020825">
    <property type="component" value="Unassembled WGS sequence"/>
</dbReference>
<gene>
    <name evidence="3" type="primary">nuoH</name>
    <name evidence="3" type="ORF">I550_4239</name>
</gene>
<protein>
    <submittedName>
        <fullName evidence="3">NADH-quinone oxidoreductase subunit H domain protein</fullName>
        <ecNumber evidence="3">1.6.99.5</ecNumber>
    </submittedName>
</protein>
<keyword evidence="2" id="KW-1133">Transmembrane helix</keyword>
<proteinExistence type="predicted"/>
<evidence type="ECO:0000256" key="1">
    <source>
        <dbReference type="SAM" id="MobiDB-lite"/>
    </source>
</evidence>
<reference evidence="3 4" key="1">
    <citation type="submission" date="2013-12" db="EMBL/GenBank/DDBJ databases">
        <authorList>
            <person name="Zelazny A."/>
            <person name="Olivier K."/>
            <person name="Holland S."/>
            <person name="Lenaerts A."/>
            <person name="Ordway D."/>
            <person name="DeGroote M.A."/>
            <person name="Parker T."/>
            <person name="Sizemore C."/>
            <person name="Tallon L.J."/>
            <person name="Sadzewicz L.K."/>
            <person name="Sengamalay N."/>
            <person name="Fraser C.M."/>
            <person name="Hine E."/>
            <person name="Shefchek K.A."/>
            <person name="Das S.P."/>
            <person name="Tettelin H."/>
        </authorList>
    </citation>
    <scope>NUCLEOTIDE SEQUENCE [LARGE SCALE GENOMIC DNA]</scope>
    <source>
        <strain evidence="3 4">1956</strain>
    </source>
</reference>
<keyword evidence="2" id="KW-0472">Membrane</keyword>
<keyword evidence="3" id="KW-0560">Oxidoreductase</keyword>
<feature type="transmembrane region" description="Helical" evidence="2">
    <location>
        <begin position="32"/>
        <end position="52"/>
    </location>
</feature>
<accession>X8CJS4</accession>
<evidence type="ECO:0000313" key="4">
    <source>
        <dbReference type="Proteomes" id="UP000020825"/>
    </source>
</evidence>
<name>X8CJS4_MYCIT</name>
<dbReference type="PATRIC" id="fig|1299331.3.peg.4137"/>
<evidence type="ECO:0000256" key="2">
    <source>
        <dbReference type="SAM" id="Phobius"/>
    </source>
</evidence>
<dbReference type="EMBL" id="JAOG01000002">
    <property type="protein sequence ID" value="EUA56081.1"/>
    <property type="molecule type" value="Genomic_DNA"/>
</dbReference>
<feature type="transmembrane region" description="Helical" evidence="2">
    <location>
        <begin position="7"/>
        <end position="26"/>
    </location>
</feature>
<comment type="caution">
    <text evidence="3">The sequence shown here is derived from an EMBL/GenBank/DDBJ whole genome shotgun (WGS) entry which is preliminary data.</text>
</comment>
<dbReference type="GO" id="GO:0016491">
    <property type="term" value="F:oxidoreductase activity"/>
    <property type="evidence" value="ECO:0007669"/>
    <property type="project" value="UniProtKB-KW"/>
</dbReference>
<dbReference type="AlphaFoldDB" id="X8CJS4"/>
<evidence type="ECO:0000313" key="3">
    <source>
        <dbReference type="EMBL" id="EUA56081.1"/>
    </source>
</evidence>